<dbReference type="InterPro" id="IPR002372">
    <property type="entry name" value="PQQ_rpt_dom"/>
</dbReference>
<dbReference type="EMBL" id="LT607754">
    <property type="protein sequence ID" value="SCG53099.1"/>
    <property type="molecule type" value="Genomic_DNA"/>
</dbReference>
<dbReference type="InterPro" id="IPR011047">
    <property type="entry name" value="Quinoprotein_ADH-like_sf"/>
</dbReference>
<evidence type="ECO:0000259" key="2">
    <source>
        <dbReference type="Pfam" id="PF13360"/>
    </source>
</evidence>
<dbReference type="AlphaFoldDB" id="A0A1C5I4P1"/>
<keyword evidence="1" id="KW-0812">Transmembrane</keyword>
<name>A0A1C5I4P1_9ACTN</name>
<evidence type="ECO:0000256" key="1">
    <source>
        <dbReference type="SAM" id="Phobius"/>
    </source>
</evidence>
<dbReference type="SUPFAM" id="SSF50998">
    <property type="entry name" value="Quinoprotein alcohol dehydrogenase-like"/>
    <property type="match status" value="1"/>
</dbReference>
<gene>
    <name evidence="3" type="ORF">GA0070613_2237</name>
</gene>
<keyword evidence="1" id="KW-1133">Transmembrane helix</keyword>
<accession>A0A1C5I4P1</accession>
<dbReference type="InterPro" id="IPR018391">
    <property type="entry name" value="PQQ_b-propeller_rpt"/>
</dbReference>
<dbReference type="Pfam" id="PF13360">
    <property type="entry name" value="PQQ_2"/>
    <property type="match status" value="1"/>
</dbReference>
<dbReference type="RefSeq" id="WP_089012196.1">
    <property type="nucleotide sequence ID" value="NZ_LT607754.1"/>
</dbReference>
<dbReference type="SMART" id="SM00564">
    <property type="entry name" value="PQQ"/>
    <property type="match status" value="3"/>
</dbReference>
<feature type="transmembrane region" description="Helical" evidence="1">
    <location>
        <begin position="12"/>
        <end position="31"/>
    </location>
</feature>
<dbReference type="OrthoDB" id="3336893at2"/>
<keyword evidence="4" id="KW-1185">Reference proteome</keyword>
<sequence length="417" mass="43860">MGLPEGRRRITAAVAAVLTVAVVAAIVYRVLAPAEVITPARAAYPPAATPPVGVIGRLPVAPLIVDGRLRVYAGTRQVYADQPIDGKHRVTPFWSYRRWPAKLAGVLASGTMVVTRWSDGALVGLDSRTGRVTWRADGPEPGAVVKPRRTGASTVWDPNGLHVTRTGDGREVLVVVGARRLVGYDLAGRGQLWEADVQSGCRTDVGTTATGELIAVDGCAGPAAVEFRDAATGAVRTRWRPPGGADELVVTPVGCVDRHSECRGLRTVGSGDDAERGWLVGAGEPVAAPGLDGPDAELAGERVVGSTGGVLTGRSARTGEELWRRADLGPVRIIAAQPGRVHLLTERNDLVTLDPSTGAQRSRFAMDIGHDGVAWVPGRAYAADGYLALERLREDATADSDDQAYFLMAESVLLAAT</sequence>
<feature type="domain" description="Pyrrolo-quinoline quinone repeat" evidence="2">
    <location>
        <begin position="62"/>
        <end position="234"/>
    </location>
</feature>
<organism evidence="3 4">
    <name type="scientific">Micromonospora inositola</name>
    <dbReference type="NCBI Taxonomy" id="47865"/>
    <lineage>
        <taxon>Bacteria</taxon>
        <taxon>Bacillati</taxon>
        <taxon>Actinomycetota</taxon>
        <taxon>Actinomycetes</taxon>
        <taxon>Micromonosporales</taxon>
        <taxon>Micromonosporaceae</taxon>
        <taxon>Micromonospora</taxon>
    </lineage>
</organism>
<protein>
    <recommendedName>
        <fullName evidence="2">Pyrrolo-quinoline quinone repeat domain-containing protein</fullName>
    </recommendedName>
</protein>
<keyword evidence="1" id="KW-0472">Membrane</keyword>
<evidence type="ECO:0000313" key="4">
    <source>
        <dbReference type="Proteomes" id="UP000198221"/>
    </source>
</evidence>
<proteinExistence type="predicted"/>
<dbReference type="InterPro" id="IPR015943">
    <property type="entry name" value="WD40/YVTN_repeat-like_dom_sf"/>
</dbReference>
<reference evidence="4" key="1">
    <citation type="submission" date="2016-06" db="EMBL/GenBank/DDBJ databases">
        <authorList>
            <person name="Varghese N."/>
            <person name="Submissions Spin"/>
        </authorList>
    </citation>
    <scope>NUCLEOTIDE SEQUENCE [LARGE SCALE GENOMIC DNA]</scope>
    <source>
        <strain evidence="4">DSM 43819</strain>
    </source>
</reference>
<dbReference type="Gene3D" id="2.130.10.10">
    <property type="entry name" value="YVTN repeat-like/Quinoprotein amine dehydrogenase"/>
    <property type="match status" value="2"/>
</dbReference>
<dbReference type="Proteomes" id="UP000198221">
    <property type="component" value="Chromosome I"/>
</dbReference>
<evidence type="ECO:0000313" key="3">
    <source>
        <dbReference type="EMBL" id="SCG53099.1"/>
    </source>
</evidence>